<evidence type="ECO:0000256" key="2">
    <source>
        <dbReference type="ARBA" id="ARBA00022692"/>
    </source>
</evidence>
<comment type="subcellular location">
    <subcellularLocation>
        <location evidence="1">Membrane</location>
        <topology evidence="1">Multi-pass membrane protein</topology>
    </subcellularLocation>
</comment>
<keyword evidence="4 5" id="KW-0472">Membrane</keyword>
<keyword evidence="2 5" id="KW-0812">Transmembrane</keyword>
<dbReference type="OrthoDB" id="8161897at2"/>
<keyword evidence="7" id="KW-1185">Reference proteome</keyword>
<reference evidence="7" key="1">
    <citation type="submission" date="2017-06" db="EMBL/GenBank/DDBJ databases">
        <authorList>
            <person name="Varghese N."/>
            <person name="Submissions S."/>
        </authorList>
    </citation>
    <scope>NUCLEOTIDE SEQUENCE [LARGE SCALE GENOMIC DNA]</scope>
    <source>
        <strain evidence="7">DSM 27993</strain>
    </source>
</reference>
<feature type="transmembrane region" description="Helical" evidence="5">
    <location>
        <begin position="7"/>
        <end position="29"/>
    </location>
</feature>
<protein>
    <submittedName>
        <fullName evidence="6">DoxX protein</fullName>
    </submittedName>
</protein>
<keyword evidence="3 5" id="KW-1133">Transmembrane helix</keyword>
<organism evidence="6 7">
    <name type="scientific">Lutibacter flavus</name>
    <dbReference type="NCBI Taxonomy" id="691689"/>
    <lineage>
        <taxon>Bacteria</taxon>
        <taxon>Pseudomonadati</taxon>
        <taxon>Bacteroidota</taxon>
        <taxon>Flavobacteriia</taxon>
        <taxon>Flavobacteriales</taxon>
        <taxon>Flavobacteriaceae</taxon>
        <taxon>Lutibacter</taxon>
    </lineage>
</organism>
<dbReference type="Pfam" id="PF07681">
    <property type="entry name" value="DoxX"/>
    <property type="match status" value="1"/>
</dbReference>
<sequence length="121" mass="13308">MNSKLLMTLRIVLAIILLVFGSNKFFGFIPMDAPPEGSFMAALIATGYMMPLIALSEIIPGVLLLINKWKGLALVWLVPISVNIVFFHLAFDISTIAPAALVAILNAVLIYANWNKFKTLF</sequence>
<evidence type="ECO:0000256" key="5">
    <source>
        <dbReference type="SAM" id="Phobius"/>
    </source>
</evidence>
<dbReference type="AlphaFoldDB" id="A0A238X276"/>
<proteinExistence type="predicted"/>
<feature type="transmembrane region" description="Helical" evidence="5">
    <location>
        <begin position="73"/>
        <end position="90"/>
    </location>
</feature>
<evidence type="ECO:0000313" key="6">
    <source>
        <dbReference type="EMBL" id="SNR52544.1"/>
    </source>
</evidence>
<evidence type="ECO:0000256" key="1">
    <source>
        <dbReference type="ARBA" id="ARBA00004141"/>
    </source>
</evidence>
<accession>A0A238X276</accession>
<dbReference type="GO" id="GO:0016020">
    <property type="term" value="C:membrane"/>
    <property type="evidence" value="ECO:0007669"/>
    <property type="project" value="UniProtKB-SubCell"/>
</dbReference>
<evidence type="ECO:0000256" key="3">
    <source>
        <dbReference type="ARBA" id="ARBA00022989"/>
    </source>
</evidence>
<dbReference type="InterPro" id="IPR032808">
    <property type="entry name" value="DoxX"/>
</dbReference>
<dbReference type="EMBL" id="FZNX01000002">
    <property type="protein sequence ID" value="SNR52544.1"/>
    <property type="molecule type" value="Genomic_DNA"/>
</dbReference>
<feature type="transmembrane region" description="Helical" evidence="5">
    <location>
        <begin position="41"/>
        <end position="66"/>
    </location>
</feature>
<gene>
    <name evidence="6" type="ORF">SAMN04488111_1450</name>
</gene>
<dbReference type="RefSeq" id="WP_089377769.1">
    <property type="nucleotide sequence ID" value="NZ_FZNX01000002.1"/>
</dbReference>
<feature type="transmembrane region" description="Helical" evidence="5">
    <location>
        <begin position="96"/>
        <end position="114"/>
    </location>
</feature>
<evidence type="ECO:0000256" key="4">
    <source>
        <dbReference type="ARBA" id="ARBA00023136"/>
    </source>
</evidence>
<dbReference type="Proteomes" id="UP000198412">
    <property type="component" value="Unassembled WGS sequence"/>
</dbReference>
<name>A0A238X276_9FLAO</name>
<evidence type="ECO:0000313" key="7">
    <source>
        <dbReference type="Proteomes" id="UP000198412"/>
    </source>
</evidence>